<dbReference type="Proteomes" id="UP000474024">
    <property type="component" value="Unassembled WGS sequence"/>
</dbReference>
<dbReference type="Gene3D" id="1.10.150.240">
    <property type="entry name" value="Putative phosphatase, domain 2"/>
    <property type="match status" value="1"/>
</dbReference>
<keyword evidence="1" id="KW-0378">Hydrolase</keyword>
<dbReference type="InterPro" id="IPR041492">
    <property type="entry name" value="HAD_2"/>
</dbReference>
<evidence type="ECO:0000313" key="1">
    <source>
        <dbReference type="EMBL" id="MST75631.1"/>
    </source>
</evidence>
<dbReference type="InterPro" id="IPR023214">
    <property type="entry name" value="HAD_sf"/>
</dbReference>
<dbReference type="Gene3D" id="3.40.50.1000">
    <property type="entry name" value="HAD superfamily/HAD-like"/>
    <property type="match status" value="1"/>
</dbReference>
<dbReference type="InterPro" id="IPR050155">
    <property type="entry name" value="HAD-like_hydrolase_sf"/>
</dbReference>
<evidence type="ECO:0000313" key="2">
    <source>
        <dbReference type="Proteomes" id="UP000474024"/>
    </source>
</evidence>
<dbReference type="NCBIfam" id="TIGR01549">
    <property type="entry name" value="HAD-SF-IA-v1"/>
    <property type="match status" value="1"/>
</dbReference>
<dbReference type="GO" id="GO:0005829">
    <property type="term" value="C:cytosol"/>
    <property type="evidence" value="ECO:0007669"/>
    <property type="project" value="TreeGrafter"/>
</dbReference>
<gene>
    <name evidence="1" type="ORF">FYJ75_11485</name>
</gene>
<dbReference type="InterPro" id="IPR006439">
    <property type="entry name" value="HAD-SF_hydro_IA"/>
</dbReference>
<sequence length="215" mass="23730">MVKAVIFDLDGTLLDTLEDLANAVNAALIHANMPVHSIDDVRMFVGNGVKKLMERAIPGGENNPEFDSSYQYFREYYAAHCKENTKLYPGIWELLGDLKKRGIKIAIVSNKMDPAVKILNNDYFSGMMDAALGESEAVPKKPAPDMVFKAMEELGVTKDEAVYVGDSDVDIKTAENCGLPCISVTWGFRDTEFLLEHGAMHLVNTPAEILNLVSE</sequence>
<dbReference type="InterPro" id="IPR006549">
    <property type="entry name" value="HAD-SF_hydro_IIIA"/>
</dbReference>
<dbReference type="Pfam" id="PF13419">
    <property type="entry name" value="HAD_2"/>
    <property type="match status" value="1"/>
</dbReference>
<dbReference type="GO" id="GO:0008967">
    <property type="term" value="F:phosphoglycolate phosphatase activity"/>
    <property type="evidence" value="ECO:0007669"/>
    <property type="project" value="TreeGrafter"/>
</dbReference>
<organism evidence="1 2">
    <name type="scientific">Roseburia porci</name>
    <dbReference type="NCBI Taxonomy" id="2605790"/>
    <lineage>
        <taxon>Bacteria</taxon>
        <taxon>Bacillati</taxon>
        <taxon>Bacillota</taxon>
        <taxon>Clostridia</taxon>
        <taxon>Lachnospirales</taxon>
        <taxon>Lachnospiraceae</taxon>
        <taxon>Roseburia</taxon>
    </lineage>
</organism>
<accession>A0A6L5YV90</accession>
<dbReference type="InterPro" id="IPR023198">
    <property type="entry name" value="PGP-like_dom2"/>
</dbReference>
<dbReference type="SFLD" id="SFLDS00003">
    <property type="entry name" value="Haloacid_Dehalogenase"/>
    <property type="match status" value="1"/>
</dbReference>
<dbReference type="PANTHER" id="PTHR43434:SF1">
    <property type="entry name" value="PHOSPHOGLYCOLATE PHOSPHATASE"/>
    <property type="match status" value="1"/>
</dbReference>
<dbReference type="InterPro" id="IPR036412">
    <property type="entry name" value="HAD-like_sf"/>
</dbReference>
<dbReference type="PANTHER" id="PTHR43434">
    <property type="entry name" value="PHOSPHOGLYCOLATE PHOSPHATASE"/>
    <property type="match status" value="1"/>
</dbReference>
<dbReference type="RefSeq" id="WP_154430597.1">
    <property type="nucleotide sequence ID" value="NZ_VUNI01000022.1"/>
</dbReference>
<dbReference type="SUPFAM" id="SSF56784">
    <property type="entry name" value="HAD-like"/>
    <property type="match status" value="1"/>
</dbReference>
<dbReference type="SFLD" id="SFLDG01135">
    <property type="entry name" value="C1.5.6:_HAD__Beta-PGM__Phospha"/>
    <property type="match status" value="1"/>
</dbReference>
<protein>
    <submittedName>
        <fullName evidence="1">HAD-IIIA family hydrolase</fullName>
    </submittedName>
</protein>
<keyword evidence="2" id="KW-1185">Reference proteome</keyword>
<dbReference type="GO" id="GO:0006281">
    <property type="term" value="P:DNA repair"/>
    <property type="evidence" value="ECO:0007669"/>
    <property type="project" value="TreeGrafter"/>
</dbReference>
<dbReference type="NCBIfam" id="TIGR01662">
    <property type="entry name" value="HAD-SF-IIIA"/>
    <property type="match status" value="1"/>
</dbReference>
<name>A0A6L5YV90_9FIRM</name>
<dbReference type="NCBIfam" id="TIGR01509">
    <property type="entry name" value="HAD-SF-IA-v3"/>
    <property type="match status" value="1"/>
</dbReference>
<proteinExistence type="predicted"/>
<dbReference type="FunFam" id="3.40.50.1000:FF:000022">
    <property type="entry name" value="Phosphoglycolate phosphatase"/>
    <property type="match status" value="1"/>
</dbReference>
<comment type="caution">
    <text evidence="1">The sequence shown here is derived from an EMBL/GenBank/DDBJ whole genome shotgun (WGS) entry which is preliminary data.</text>
</comment>
<reference evidence="1 2" key="1">
    <citation type="submission" date="2019-08" db="EMBL/GenBank/DDBJ databases">
        <title>In-depth cultivation of the pig gut microbiome towards novel bacterial diversity and tailored functional studies.</title>
        <authorList>
            <person name="Wylensek D."/>
            <person name="Hitch T.C.A."/>
            <person name="Clavel T."/>
        </authorList>
    </citation>
    <scope>NUCLEOTIDE SEQUENCE [LARGE SCALE GENOMIC DNA]</scope>
    <source>
        <strain evidence="1 2">MUC/MUC-530-WT-4D</strain>
    </source>
</reference>
<dbReference type="AlphaFoldDB" id="A0A6L5YV90"/>
<dbReference type="SFLD" id="SFLDG01129">
    <property type="entry name" value="C1.5:_HAD__Beta-PGM__Phosphata"/>
    <property type="match status" value="1"/>
</dbReference>
<dbReference type="EMBL" id="VUNI01000022">
    <property type="protein sequence ID" value="MST75631.1"/>
    <property type="molecule type" value="Genomic_DNA"/>
</dbReference>